<organism evidence="3 4">
    <name type="scientific">Microbacterium testaceum</name>
    <name type="common">Aureobacterium testaceum</name>
    <name type="synonym">Brevibacterium testaceum</name>
    <dbReference type="NCBI Taxonomy" id="2033"/>
    <lineage>
        <taxon>Bacteria</taxon>
        <taxon>Bacillati</taxon>
        <taxon>Actinomycetota</taxon>
        <taxon>Actinomycetes</taxon>
        <taxon>Micrococcales</taxon>
        <taxon>Microbacteriaceae</taxon>
        <taxon>Microbacterium</taxon>
    </lineage>
</organism>
<feature type="compositionally biased region" description="Low complexity" evidence="1">
    <location>
        <begin position="29"/>
        <end position="40"/>
    </location>
</feature>
<feature type="region of interest" description="Disordered" evidence="1">
    <location>
        <begin position="29"/>
        <end position="63"/>
    </location>
</feature>
<accession>A0A147F2P7</accession>
<dbReference type="EMBL" id="LDRV01000135">
    <property type="protein sequence ID" value="KTS06058.1"/>
    <property type="molecule type" value="Genomic_DNA"/>
</dbReference>
<dbReference type="PROSITE" id="PS51257">
    <property type="entry name" value="PROKAR_LIPOPROTEIN"/>
    <property type="match status" value="1"/>
</dbReference>
<feature type="chain" id="PRO_5007544920" evidence="2">
    <location>
        <begin position="27"/>
        <end position="206"/>
    </location>
</feature>
<dbReference type="PATRIC" id="fig|2033.7.peg.680"/>
<evidence type="ECO:0000313" key="3">
    <source>
        <dbReference type="EMBL" id="KTS06058.1"/>
    </source>
</evidence>
<protein>
    <submittedName>
        <fullName evidence="3">Uncharacterized protein</fullName>
    </submittedName>
</protein>
<dbReference type="AlphaFoldDB" id="A0A147F2P7"/>
<evidence type="ECO:0000313" key="4">
    <source>
        <dbReference type="Proteomes" id="UP000072189"/>
    </source>
</evidence>
<dbReference type="Proteomes" id="UP000072189">
    <property type="component" value="Unassembled WGS sequence"/>
</dbReference>
<dbReference type="RefSeq" id="WP_058615178.1">
    <property type="nucleotide sequence ID" value="NZ_LDRV01000135.1"/>
</dbReference>
<sequence length="206" mass="20424">MRRLPVTLVTIAATAALLSACTGAPAAGDAPTGSAAAASVGPPPATESNLGSEPTPTPASTPDAASIAQADAWLGAIAMPAGAVRTDDNIRLYPSFAGWICAPIAGRHGEWLVPNADVDGTIDWIRENPPAGLKATTGGGSFGDAPPPTSATVAFTPEDLSQQGVLFRVDRRGSSVAVQADVVALGSTSVCPTPDPGTSFGLPGQG</sequence>
<reference evidence="3 4" key="1">
    <citation type="journal article" date="2016" name="Front. Microbiol.">
        <title>Genomic Resource of Rice Seed Associated Bacteria.</title>
        <authorList>
            <person name="Midha S."/>
            <person name="Bansal K."/>
            <person name="Sharma S."/>
            <person name="Kumar N."/>
            <person name="Patil P.P."/>
            <person name="Chaudhry V."/>
            <person name="Patil P.B."/>
        </authorList>
    </citation>
    <scope>NUCLEOTIDE SEQUENCE [LARGE SCALE GENOMIC DNA]</scope>
    <source>
        <strain evidence="3 4">RSA3</strain>
    </source>
</reference>
<evidence type="ECO:0000256" key="2">
    <source>
        <dbReference type="SAM" id="SignalP"/>
    </source>
</evidence>
<name>A0A147F2P7_MICTE</name>
<proteinExistence type="predicted"/>
<feature type="signal peptide" evidence="2">
    <location>
        <begin position="1"/>
        <end position="26"/>
    </location>
</feature>
<evidence type="ECO:0000256" key="1">
    <source>
        <dbReference type="SAM" id="MobiDB-lite"/>
    </source>
</evidence>
<gene>
    <name evidence="3" type="ORF">RSA3_17155</name>
</gene>
<feature type="compositionally biased region" description="Low complexity" evidence="1">
    <location>
        <begin position="52"/>
        <end position="63"/>
    </location>
</feature>
<comment type="caution">
    <text evidence="3">The sequence shown here is derived from an EMBL/GenBank/DDBJ whole genome shotgun (WGS) entry which is preliminary data.</text>
</comment>
<keyword evidence="2" id="KW-0732">Signal</keyword>